<evidence type="ECO:0000256" key="2">
    <source>
        <dbReference type="ARBA" id="ARBA00006835"/>
    </source>
</evidence>
<dbReference type="InterPro" id="IPR007645">
    <property type="entry name" value="RNA_pol_Rpb2_3"/>
</dbReference>
<evidence type="ECO:0000259" key="18">
    <source>
        <dbReference type="Pfam" id="PF04565"/>
    </source>
</evidence>
<evidence type="ECO:0000256" key="11">
    <source>
        <dbReference type="RuleBase" id="RU000434"/>
    </source>
</evidence>
<evidence type="ECO:0000313" key="22">
    <source>
        <dbReference type="Proteomes" id="UP000078387"/>
    </source>
</evidence>
<reference evidence="21 22" key="1">
    <citation type="submission" date="2016-05" db="EMBL/GenBank/DDBJ databases">
        <title>First whole genome sequencing of Entamoeba histolytica HM1:IMSS-clone-6.</title>
        <authorList>
            <person name="Mukherjee Avik.K."/>
            <person name="Izumyama S."/>
            <person name="Nakada-Tsukui K."/>
            <person name="Nozaki T."/>
        </authorList>
    </citation>
    <scope>NUCLEOTIDE SEQUENCE [LARGE SCALE GENOMIC DNA]</scope>
    <source>
        <strain evidence="21 22">HM1:IMSS clone 6</strain>
    </source>
</reference>
<dbReference type="Pfam" id="PF04560">
    <property type="entry name" value="RNA_pol_Rpb2_7"/>
    <property type="match status" value="1"/>
</dbReference>
<evidence type="ECO:0000256" key="12">
    <source>
        <dbReference type="RuleBase" id="RU363031"/>
    </source>
</evidence>
<evidence type="ECO:0000259" key="20">
    <source>
        <dbReference type="Pfam" id="PF04567"/>
    </source>
</evidence>
<dbReference type="InterPro" id="IPR007641">
    <property type="entry name" value="RNA_pol_Rpb2_7"/>
</dbReference>
<dbReference type="GO" id="GO:0003677">
    <property type="term" value="F:DNA binding"/>
    <property type="evidence" value="ECO:0007669"/>
    <property type="project" value="InterPro"/>
</dbReference>
<feature type="domain" description="RNA polymerase beta subunit protrusion" evidence="17">
    <location>
        <begin position="54"/>
        <end position="421"/>
    </location>
</feature>
<evidence type="ECO:0000256" key="3">
    <source>
        <dbReference type="ARBA" id="ARBA00022478"/>
    </source>
</evidence>
<dbReference type="InterPro" id="IPR037034">
    <property type="entry name" value="RNA_pol_Rpb2_2_sf"/>
</dbReference>
<dbReference type="PROSITE" id="PS01166">
    <property type="entry name" value="RNA_POL_BETA"/>
    <property type="match status" value="1"/>
</dbReference>
<dbReference type="InterPro" id="IPR037033">
    <property type="entry name" value="DNA-dir_RNAP_su2_hyb_sf"/>
</dbReference>
<keyword evidence="6" id="KW-0479">Metal-binding</keyword>
<dbReference type="VEuPathDB" id="AmoebaDB:EHI7A_087540"/>
<dbReference type="InterPro" id="IPR007647">
    <property type="entry name" value="RNA_pol_Rpb2_5"/>
</dbReference>
<evidence type="ECO:0000256" key="9">
    <source>
        <dbReference type="ARBA" id="ARBA00023242"/>
    </source>
</evidence>
<accession>A0A175JQ21</accession>
<comment type="caution">
    <text evidence="21">The sequence shown here is derived from an EMBL/GenBank/DDBJ whole genome shotgun (WGS) entry which is preliminary data.</text>
</comment>
<keyword evidence="5 12" id="KW-0548">Nucleotidyltransferase</keyword>
<sequence>MERIKKEQVDDYIKKHNIEMEDIENEVYCPDLGRAINTVEDKWRLIPAFVKARGLVRQHIDSFNYFIDEEIKQIVKANDKITCDADPRFYLKYLDVKVDTPCVEVDYKKESITPQECRLRDISYTAPILANIQYTRDNKIFRKTVTIGYMPIMLQSKHCVLYNNTFEEFIRHGECPMDPGGYFIVKGVERVILSQEQMSKNRILIETTTQGFLSASVTSATHEVKSRTVVYLKKGKLYLKHNSLTEDLPIMIVIKAMGMESDMEFLQFVGNHYTSKMINSIEECKAKDVLNQREALRYIGNHLKIYTGQKGYISKRPKIEEARDVLANLVLPHIEVNRYNFKTKIIYIALMVNWILKADETGELDDKDYYGNKRMELAGQLMSLLFEDLFKQFNTDLQNAANKGLTKKSRSETFDIIKCISPHRITQGLIHSLSTGNWVLKRFNMDRAGITQVLSRLSYISALGMMTRLNSHFEKTRKVSGPRSLQGSQWGMVCPSDTPEGESCGLVKNFSLLTEVTTDSNDEAIVTMLFNLGVEDANLISGDEVNAPSSYLVFLNGQLLGIHQNPIHFLKQCRLLRRHGRLGKKVSLHLNEMQRSINISSDGGRVCRPLIVVENCKSKIGPKEIRDIVEGFKSIEDCLKEGLIEYLDVNEENNSYIAINENEINEHTTHLEIDPLSILGVVAGLIPYPHHNQSPRNTYQCAMGKQAIGTIGYNQFKRVDTLLYLLYYPQIPMVKTKTIDMINFDKLPAGQNAMVAVMSYSGYDIEDASILNKASIDRGYGRCFVYRKAECVIKKYKNGACDRVVCPTDEERELPKYKSLDFDGVCSPGSILNPGSIYLNKQVPLNTIGTLTTDTIKDDEYRREVLTYKGPVPSYVDQVLITSNEEEPLKVKISLRTSRRPELGDKFSSRHGQKGVTGLIVNQEDMPFTNTGICPDVIMNPHGFPSRMTVGKLLELVSGKAGLMDGSFKYGTAFGGDKLDDMSKILIEAGYSYDGKEELYSGITGKALHAYIFIGPVYYQKLKHMVLDKMHARARGPKSSLTRQPTEGRSRDGGLRLGEMERDCLIGYGATNLLLERLMYSSDAFKVCVCKKCGLIGHSGYCKFCESSLYCTNVTMPYACKLLFQEMQSMNVVPRLSIKTY</sequence>
<dbReference type="Gene3D" id="2.40.270.10">
    <property type="entry name" value="DNA-directed RNA polymerase, subunit 2, domain 6"/>
    <property type="match status" value="1"/>
</dbReference>
<dbReference type="Proteomes" id="UP000078387">
    <property type="component" value="Unassembled WGS sequence"/>
</dbReference>
<dbReference type="InterPro" id="IPR007120">
    <property type="entry name" value="DNA-dir_RNAP_su2_dom"/>
</dbReference>
<dbReference type="GO" id="GO:0046872">
    <property type="term" value="F:metal ion binding"/>
    <property type="evidence" value="ECO:0007669"/>
    <property type="project" value="UniProtKB-KW"/>
</dbReference>
<dbReference type="VEuPathDB" id="AmoebaDB:EHI_095860"/>
<feature type="domain" description="RNA polymerase Rpb2" evidence="15">
    <location>
        <begin position="1053"/>
        <end position="1137"/>
    </location>
</feature>
<dbReference type="GO" id="GO:0032549">
    <property type="term" value="F:ribonucleoside binding"/>
    <property type="evidence" value="ECO:0007669"/>
    <property type="project" value="InterPro"/>
</dbReference>
<dbReference type="GO" id="GO:0005634">
    <property type="term" value="C:nucleus"/>
    <property type="evidence" value="ECO:0007669"/>
    <property type="project" value="UniProtKB-SubCell"/>
</dbReference>
<dbReference type="EC" id="2.7.7.6" evidence="12"/>
<feature type="compositionally biased region" description="Basic and acidic residues" evidence="13">
    <location>
        <begin position="1046"/>
        <end position="1055"/>
    </location>
</feature>
<dbReference type="FunFam" id="2.40.270.10:FF:000006">
    <property type="entry name" value="DNA-directed RNA polymerase subunit beta"/>
    <property type="match status" value="1"/>
</dbReference>
<dbReference type="InterPro" id="IPR014724">
    <property type="entry name" value="RNA_pol_RPB2_OB-fold"/>
</dbReference>
<dbReference type="Gene3D" id="3.90.1800.10">
    <property type="entry name" value="RNA polymerase alpha subunit dimerisation domain"/>
    <property type="match status" value="1"/>
</dbReference>
<protein>
    <recommendedName>
        <fullName evidence="12">DNA-directed RNA polymerase subunit beta</fullName>
        <ecNumber evidence="12">2.7.7.6</ecNumber>
    </recommendedName>
</protein>
<evidence type="ECO:0000256" key="7">
    <source>
        <dbReference type="ARBA" id="ARBA00022833"/>
    </source>
</evidence>
<comment type="similarity">
    <text evidence="2 11">Belongs to the RNA polymerase beta chain family.</text>
</comment>
<keyword evidence="4 12" id="KW-0808">Transferase</keyword>
<keyword evidence="8 12" id="KW-0804">Transcription</keyword>
<dbReference type="Pfam" id="PF04563">
    <property type="entry name" value="RNA_pol_Rpb2_1"/>
    <property type="match status" value="1"/>
</dbReference>
<evidence type="ECO:0000256" key="6">
    <source>
        <dbReference type="ARBA" id="ARBA00022723"/>
    </source>
</evidence>
<evidence type="ECO:0000256" key="1">
    <source>
        <dbReference type="ARBA" id="ARBA00004123"/>
    </source>
</evidence>
<proteinExistence type="inferred from homology"/>
<dbReference type="Pfam" id="PF04565">
    <property type="entry name" value="RNA_pol_Rpb2_3"/>
    <property type="match status" value="1"/>
</dbReference>
<comment type="catalytic activity">
    <reaction evidence="10 12">
        <text>RNA(n) + a ribonucleoside 5'-triphosphate = RNA(n+1) + diphosphate</text>
        <dbReference type="Rhea" id="RHEA:21248"/>
        <dbReference type="Rhea" id="RHEA-COMP:14527"/>
        <dbReference type="Rhea" id="RHEA-COMP:17342"/>
        <dbReference type="ChEBI" id="CHEBI:33019"/>
        <dbReference type="ChEBI" id="CHEBI:61557"/>
        <dbReference type="ChEBI" id="CHEBI:140395"/>
        <dbReference type="EC" id="2.7.7.6"/>
    </reaction>
</comment>
<feature type="region of interest" description="Disordered" evidence="13">
    <location>
        <begin position="1034"/>
        <end position="1055"/>
    </location>
</feature>
<evidence type="ECO:0000256" key="10">
    <source>
        <dbReference type="ARBA" id="ARBA00048552"/>
    </source>
</evidence>
<comment type="function">
    <text evidence="12">DNA-dependent RNA polymerase catalyzes the transcription of DNA into RNA using the four ribonucleoside triphosphates as substrates.</text>
</comment>
<dbReference type="EMBL" id="BDEQ01000001">
    <property type="protein sequence ID" value="GAT95831.1"/>
    <property type="molecule type" value="Genomic_DNA"/>
</dbReference>
<dbReference type="eggNOG" id="KOG0215">
    <property type="taxonomic scope" value="Eukaryota"/>
</dbReference>
<feature type="domain" description="RNA polymerase Rpb2" evidence="20">
    <location>
        <begin position="637"/>
        <end position="667"/>
    </location>
</feature>
<dbReference type="GO" id="GO:0000428">
    <property type="term" value="C:DNA-directed RNA polymerase complex"/>
    <property type="evidence" value="ECO:0007669"/>
    <property type="project" value="UniProtKB-KW"/>
</dbReference>
<dbReference type="VEuPathDB" id="AmoebaDB:KM1_159830"/>
<evidence type="ECO:0000256" key="4">
    <source>
        <dbReference type="ARBA" id="ARBA00022679"/>
    </source>
</evidence>
<feature type="domain" description="RNA polymerase Rpb2" evidence="19">
    <location>
        <begin position="553"/>
        <end position="614"/>
    </location>
</feature>
<evidence type="ECO:0000313" key="21">
    <source>
        <dbReference type="EMBL" id="GAT95831.1"/>
    </source>
</evidence>
<dbReference type="Pfam" id="PF04567">
    <property type="entry name" value="RNA_pol_Rpb2_5"/>
    <property type="match status" value="1"/>
</dbReference>
<dbReference type="FunFam" id="3.90.1800.10:FF:000003">
    <property type="entry name" value="DNA-directed RNA polymerase subunit beta"/>
    <property type="match status" value="1"/>
</dbReference>
<dbReference type="FunFam" id="3.90.1110.10:FF:000018">
    <property type="entry name" value="DNA-directed RNA polymerase subunit beta"/>
    <property type="match status" value="1"/>
</dbReference>
<dbReference type="SUPFAM" id="SSF64484">
    <property type="entry name" value="beta and beta-prime subunits of DNA dependent RNA-polymerase"/>
    <property type="match status" value="1"/>
</dbReference>
<evidence type="ECO:0000259" key="15">
    <source>
        <dbReference type="Pfam" id="PF04560"/>
    </source>
</evidence>
<dbReference type="InterPro" id="IPR007642">
    <property type="entry name" value="RNA_pol_Rpb2_2"/>
</dbReference>
<organism evidence="21 22">
    <name type="scientific">Entamoeba histolytica</name>
    <dbReference type="NCBI Taxonomy" id="5759"/>
    <lineage>
        <taxon>Eukaryota</taxon>
        <taxon>Amoebozoa</taxon>
        <taxon>Evosea</taxon>
        <taxon>Archamoebae</taxon>
        <taxon>Mastigamoebida</taxon>
        <taxon>Entamoebidae</taxon>
        <taxon>Entamoeba</taxon>
    </lineage>
</organism>
<dbReference type="Pfam" id="PF00562">
    <property type="entry name" value="RNA_pol_Rpb2_6"/>
    <property type="match status" value="1"/>
</dbReference>
<comment type="subcellular location">
    <subcellularLocation>
        <location evidence="1">Nucleus</location>
    </subcellularLocation>
</comment>
<name>A0A175JQ21_ENTHI</name>
<evidence type="ECO:0000259" key="14">
    <source>
        <dbReference type="Pfam" id="PF00562"/>
    </source>
</evidence>
<dbReference type="NCBIfam" id="NF007175">
    <property type="entry name" value="PRK09606.1"/>
    <property type="match status" value="1"/>
</dbReference>
<dbReference type="InterPro" id="IPR007644">
    <property type="entry name" value="RNA_pol_bsu_protrusion"/>
</dbReference>
<gene>
    <name evidence="21" type="ORF">CL6EHI_095860</name>
</gene>
<dbReference type="CDD" id="cd00653">
    <property type="entry name" value="RNA_pol_B_RPB2"/>
    <property type="match status" value="1"/>
</dbReference>
<dbReference type="VEuPathDB" id="AmoebaDB:EHI8A_088620"/>
<dbReference type="InterPro" id="IPR007121">
    <property type="entry name" value="RNA_pol_bsu_CS"/>
</dbReference>
<evidence type="ECO:0000259" key="19">
    <source>
        <dbReference type="Pfam" id="PF04566"/>
    </source>
</evidence>
<evidence type="ECO:0000256" key="8">
    <source>
        <dbReference type="ARBA" id="ARBA00023163"/>
    </source>
</evidence>
<keyword evidence="7" id="KW-0862">Zinc</keyword>
<dbReference type="GO" id="GO:0003899">
    <property type="term" value="F:DNA-directed RNA polymerase activity"/>
    <property type="evidence" value="ECO:0007669"/>
    <property type="project" value="UniProtKB-EC"/>
</dbReference>
<feature type="domain" description="RNA polymerase Rpb2" evidence="16">
    <location>
        <begin position="199"/>
        <end position="375"/>
    </location>
</feature>
<dbReference type="Gene3D" id="2.40.50.150">
    <property type="match status" value="1"/>
</dbReference>
<dbReference type="InterPro" id="IPR007646">
    <property type="entry name" value="RNA_pol_Rpb2_4"/>
</dbReference>
<dbReference type="GO" id="GO:0006383">
    <property type="term" value="P:transcription by RNA polymerase III"/>
    <property type="evidence" value="ECO:0007669"/>
    <property type="project" value="UniProtKB-ARBA"/>
</dbReference>
<dbReference type="Pfam" id="PF04561">
    <property type="entry name" value="RNA_pol_Rpb2_2"/>
    <property type="match status" value="1"/>
</dbReference>
<dbReference type="InterPro" id="IPR015712">
    <property type="entry name" value="DNA-dir_RNA_pol_su2"/>
</dbReference>
<keyword evidence="3 12" id="KW-0240">DNA-directed RNA polymerase</keyword>
<dbReference type="Pfam" id="PF04566">
    <property type="entry name" value="RNA_pol_Rpb2_4"/>
    <property type="match status" value="1"/>
</dbReference>
<feature type="domain" description="DNA-directed RNA polymerase subunit 2 hybrid-binding" evidence="14">
    <location>
        <begin position="682"/>
        <end position="1051"/>
    </location>
</feature>
<dbReference type="Gene3D" id="3.90.1100.10">
    <property type="match status" value="1"/>
</dbReference>
<feature type="domain" description="RNA polymerase Rpb2" evidence="18">
    <location>
        <begin position="452"/>
        <end position="516"/>
    </location>
</feature>
<dbReference type="FunFam" id="3.90.1100.10:FF:000021">
    <property type="entry name" value="DNA-directed RNA polymerase subunit beta"/>
    <property type="match status" value="1"/>
</dbReference>
<dbReference type="Gene3D" id="3.90.1110.10">
    <property type="entry name" value="RNA polymerase Rpb2, domain 2"/>
    <property type="match status" value="1"/>
</dbReference>
<evidence type="ECO:0000259" key="17">
    <source>
        <dbReference type="Pfam" id="PF04563"/>
    </source>
</evidence>
<dbReference type="PANTHER" id="PTHR20856">
    <property type="entry name" value="DNA-DIRECTED RNA POLYMERASE I SUBUNIT 2"/>
    <property type="match status" value="1"/>
</dbReference>
<dbReference type="FunFam" id="2.40.270.10:FF:000011">
    <property type="entry name" value="DNA-directed RNA polymerase subunit beta"/>
    <property type="match status" value="1"/>
</dbReference>
<evidence type="ECO:0000256" key="5">
    <source>
        <dbReference type="ARBA" id="ARBA00022695"/>
    </source>
</evidence>
<dbReference type="VEuPathDB" id="AmoebaDB:EHI5A_137040"/>
<dbReference type="AlphaFoldDB" id="A0A175JQ21"/>
<evidence type="ECO:0000256" key="13">
    <source>
        <dbReference type="SAM" id="MobiDB-lite"/>
    </source>
</evidence>
<keyword evidence="9" id="KW-0539">Nucleus</keyword>
<evidence type="ECO:0000259" key="16">
    <source>
        <dbReference type="Pfam" id="PF04561"/>
    </source>
</evidence>